<dbReference type="EMBL" id="CAMPGE010018138">
    <property type="protein sequence ID" value="CAI2376574.1"/>
    <property type="molecule type" value="Genomic_DNA"/>
</dbReference>
<dbReference type="AlphaFoldDB" id="A0AAD1XPR9"/>
<dbReference type="Proteomes" id="UP001295684">
    <property type="component" value="Unassembled WGS sequence"/>
</dbReference>
<evidence type="ECO:0000313" key="1">
    <source>
        <dbReference type="EMBL" id="CAI2376574.1"/>
    </source>
</evidence>
<comment type="caution">
    <text evidence="1">The sequence shown here is derived from an EMBL/GenBank/DDBJ whole genome shotgun (WGS) entry which is preliminary data.</text>
</comment>
<sequence length="236" mass="27750">MAVYRNRGRNFDNHSIAGVRYSKDTLHHVIESNRYLNNYSQSFELSSESNEGYKNFNYNKIKLPFACKKYSVPDHTVKFIKNLKKKRLRSKLVKNLCKKTGPQDQQIREILHKYDPRLTKHENFLISVDAKLSLAKLPKLVSKKPKKMKNLKFGHINKHLRQSKIKKLHECLNLTKIKKGKLDKSSLWDRYFNDKTLEYNPYSQLNYSTILPSSSIQPDALINPRNPPRTSLDFEI</sequence>
<organism evidence="1 2">
    <name type="scientific">Euplotes crassus</name>
    <dbReference type="NCBI Taxonomy" id="5936"/>
    <lineage>
        <taxon>Eukaryota</taxon>
        <taxon>Sar</taxon>
        <taxon>Alveolata</taxon>
        <taxon>Ciliophora</taxon>
        <taxon>Intramacronucleata</taxon>
        <taxon>Spirotrichea</taxon>
        <taxon>Hypotrichia</taxon>
        <taxon>Euplotida</taxon>
        <taxon>Euplotidae</taxon>
        <taxon>Moneuplotes</taxon>
    </lineage>
</organism>
<gene>
    <name evidence="1" type="ORF">ECRASSUSDP1_LOCUS17944</name>
</gene>
<proteinExistence type="predicted"/>
<keyword evidence="2" id="KW-1185">Reference proteome</keyword>
<accession>A0AAD1XPR9</accession>
<protein>
    <submittedName>
        <fullName evidence="1">Uncharacterized protein</fullName>
    </submittedName>
</protein>
<evidence type="ECO:0000313" key="2">
    <source>
        <dbReference type="Proteomes" id="UP001295684"/>
    </source>
</evidence>
<name>A0AAD1XPR9_EUPCR</name>
<reference evidence="1" key="1">
    <citation type="submission" date="2023-07" db="EMBL/GenBank/DDBJ databases">
        <authorList>
            <consortium name="AG Swart"/>
            <person name="Singh M."/>
            <person name="Singh A."/>
            <person name="Seah K."/>
            <person name="Emmerich C."/>
        </authorList>
    </citation>
    <scope>NUCLEOTIDE SEQUENCE</scope>
    <source>
        <strain evidence="1">DP1</strain>
    </source>
</reference>